<keyword evidence="8" id="KW-0677">Repeat</keyword>
<evidence type="ECO:0000256" key="6">
    <source>
        <dbReference type="ARBA" id="ARBA00022692"/>
    </source>
</evidence>
<keyword evidence="7" id="KW-0732">Signal</keyword>
<dbReference type="FunFam" id="3.80.10.10:FF:001362">
    <property type="entry name" value="Lrr receptor-like serinethreonine-protein kinase gso2"/>
    <property type="match status" value="1"/>
</dbReference>
<evidence type="ECO:0000256" key="4">
    <source>
        <dbReference type="ARBA" id="ARBA00022475"/>
    </source>
</evidence>
<keyword evidence="6 14" id="KW-0812">Transmembrane</keyword>
<reference evidence="16" key="1">
    <citation type="journal article" date="2024" name="IScience">
        <title>Strigolactones Initiate the Formation of Haustorium-like Structures in Castilleja.</title>
        <authorList>
            <person name="Buerger M."/>
            <person name="Peterson D."/>
            <person name="Chory J."/>
        </authorList>
    </citation>
    <scope>NUCLEOTIDE SEQUENCE [LARGE SCALE GENOMIC DNA]</scope>
</reference>
<evidence type="ECO:0000256" key="11">
    <source>
        <dbReference type="ARBA" id="ARBA00023170"/>
    </source>
</evidence>
<evidence type="ECO:0000256" key="5">
    <source>
        <dbReference type="ARBA" id="ARBA00022614"/>
    </source>
</evidence>
<evidence type="ECO:0000313" key="15">
    <source>
        <dbReference type="EMBL" id="KAL3635720.1"/>
    </source>
</evidence>
<evidence type="ECO:0000256" key="1">
    <source>
        <dbReference type="ARBA" id="ARBA00004236"/>
    </source>
</evidence>
<keyword evidence="11" id="KW-0675">Receptor</keyword>
<organism evidence="15 16">
    <name type="scientific">Castilleja foliolosa</name>
    <dbReference type="NCBI Taxonomy" id="1961234"/>
    <lineage>
        <taxon>Eukaryota</taxon>
        <taxon>Viridiplantae</taxon>
        <taxon>Streptophyta</taxon>
        <taxon>Embryophyta</taxon>
        <taxon>Tracheophyta</taxon>
        <taxon>Spermatophyta</taxon>
        <taxon>Magnoliopsida</taxon>
        <taxon>eudicotyledons</taxon>
        <taxon>Gunneridae</taxon>
        <taxon>Pentapetalae</taxon>
        <taxon>asterids</taxon>
        <taxon>lamiids</taxon>
        <taxon>Lamiales</taxon>
        <taxon>Orobanchaceae</taxon>
        <taxon>Pedicularideae</taxon>
        <taxon>Castillejinae</taxon>
        <taxon>Castilleja</taxon>
    </lineage>
</organism>
<dbReference type="Pfam" id="PF00560">
    <property type="entry name" value="LRR_1"/>
    <property type="match status" value="10"/>
</dbReference>
<dbReference type="PANTHER" id="PTHR48063:SF112">
    <property type="entry name" value="RECEPTOR LIKE PROTEIN 30-LIKE"/>
    <property type="match status" value="1"/>
</dbReference>
<evidence type="ECO:0000256" key="8">
    <source>
        <dbReference type="ARBA" id="ARBA00022737"/>
    </source>
</evidence>
<evidence type="ECO:0000256" key="2">
    <source>
        <dbReference type="ARBA" id="ARBA00004479"/>
    </source>
</evidence>
<dbReference type="InterPro" id="IPR001611">
    <property type="entry name" value="Leu-rich_rpt"/>
</dbReference>
<proteinExistence type="inferred from homology"/>
<comment type="subcellular location">
    <subcellularLocation>
        <location evidence="1">Cell membrane</location>
    </subcellularLocation>
    <subcellularLocation>
        <location evidence="2">Membrane</location>
        <topology evidence="2">Single-pass type I membrane protein</topology>
    </subcellularLocation>
</comment>
<comment type="similarity">
    <text evidence="3">Belongs to the RLP family.</text>
</comment>
<comment type="caution">
    <text evidence="15">The sequence shown here is derived from an EMBL/GenBank/DDBJ whole genome shotgun (WGS) entry which is preliminary data.</text>
</comment>
<feature type="compositionally biased region" description="Acidic residues" evidence="13">
    <location>
        <begin position="648"/>
        <end position="657"/>
    </location>
</feature>
<evidence type="ECO:0000256" key="10">
    <source>
        <dbReference type="ARBA" id="ARBA00023136"/>
    </source>
</evidence>
<sequence>MSSSQLDNTNLPHTNCFNSTLFTNVQHLDLSRNNFEGEFPCFLQNMTSLNSFNSSAIQPFTRLMNLSYLDLSYNSLNHSATWISDVLLNNSCRLKSLNLQGNHFHGDISGAFTKIFKCSSKNLEILKLGLNEFHGHLPEELGELKQLKEFGVFGNQLSGEIPIGLGQLSNLEIIDISRNDFEGTLSDDHFARLSKLVGFDASYNYMLKFRVSYNWVPPCQLKSLSLGFVQIGGQIPDGLQTQKGLAWLYLSNCSITGTLPKWLSSFMNLTDLYLSNNHIEGPIPELAPNMTYLDLSGNHIEGPIPELAPTMTYLDLSGNMLINGSVPDSLCQMKSLETLDLSKNRLSGNIPDCWGNLESLNTARLSSNQFSGDIPNSIGGAYNLEFLQLNNNSFTGQLPTTVKNCSWLKFLDVGDNKLSGKLPELYIGQYPDVTVGLRFLRLRNNEFYGNIPSSYCHLYGLQIMDIAQNNLTGNIPHCLGNLSGMVKDAMFDDDYGDVSLSEMVKGAMREYTKTSAYYVVNLDLSSNHLVGEIPPEMTALTGLIGLNLSHNHLRGRIPRKIGDIESLESLDLSNNNLSGAIPESLSKLNFLSHLNLSHNNLSGRIPTGHQLQTLNESSNYEGNLGLCGGPLLKKCDTNNEAPPKVEHDTEDDDDDDDDDGEISYKIYLIASIISGLATGFWGTVGVLVFKRSWRLALFKRMDVLICKMLG</sequence>
<keyword evidence="5" id="KW-0433">Leucine-rich repeat</keyword>
<keyword evidence="10 14" id="KW-0472">Membrane</keyword>
<dbReference type="PANTHER" id="PTHR48063">
    <property type="entry name" value="LRR RECEPTOR-LIKE KINASE"/>
    <property type="match status" value="1"/>
</dbReference>
<dbReference type="AlphaFoldDB" id="A0ABD3D0D1"/>
<keyword evidence="16" id="KW-1185">Reference proteome</keyword>
<dbReference type="SUPFAM" id="SSF52047">
    <property type="entry name" value="RNI-like"/>
    <property type="match status" value="1"/>
</dbReference>
<dbReference type="GO" id="GO:0005886">
    <property type="term" value="C:plasma membrane"/>
    <property type="evidence" value="ECO:0007669"/>
    <property type="project" value="UniProtKB-SubCell"/>
</dbReference>
<keyword evidence="12" id="KW-0325">Glycoprotein</keyword>
<dbReference type="FunFam" id="3.80.10.10:FF:000213">
    <property type="entry name" value="Tyrosine-sulfated glycopeptide receptor 1"/>
    <property type="match status" value="1"/>
</dbReference>
<evidence type="ECO:0000256" key="14">
    <source>
        <dbReference type="SAM" id="Phobius"/>
    </source>
</evidence>
<dbReference type="Pfam" id="PF13855">
    <property type="entry name" value="LRR_8"/>
    <property type="match status" value="1"/>
</dbReference>
<dbReference type="InterPro" id="IPR046956">
    <property type="entry name" value="RLP23-like"/>
</dbReference>
<accession>A0ABD3D0D1</accession>
<dbReference type="InterPro" id="IPR032675">
    <property type="entry name" value="LRR_dom_sf"/>
</dbReference>
<keyword evidence="4" id="KW-1003">Cell membrane</keyword>
<dbReference type="FunFam" id="3.80.10.10:FF:000062">
    <property type="entry name" value="protein STRUBBELIG-RECEPTOR FAMILY 3"/>
    <property type="match status" value="1"/>
</dbReference>
<dbReference type="Gene3D" id="3.80.10.10">
    <property type="entry name" value="Ribonuclease Inhibitor"/>
    <property type="match status" value="3"/>
</dbReference>
<gene>
    <name evidence="15" type="ORF">CASFOL_020267</name>
</gene>
<feature type="compositionally biased region" description="Basic and acidic residues" evidence="13">
    <location>
        <begin position="638"/>
        <end position="647"/>
    </location>
</feature>
<feature type="transmembrane region" description="Helical" evidence="14">
    <location>
        <begin position="666"/>
        <end position="689"/>
    </location>
</feature>
<evidence type="ECO:0000256" key="9">
    <source>
        <dbReference type="ARBA" id="ARBA00022989"/>
    </source>
</evidence>
<protein>
    <submittedName>
        <fullName evidence="15">Uncharacterized protein</fullName>
    </submittedName>
</protein>
<dbReference type="PROSITE" id="PS51450">
    <property type="entry name" value="LRR"/>
    <property type="match status" value="2"/>
</dbReference>
<evidence type="ECO:0000256" key="12">
    <source>
        <dbReference type="ARBA" id="ARBA00023180"/>
    </source>
</evidence>
<name>A0ABD3D0D1_9LAMI</name>
<dbReference type="SUPFAM" id="SSF52058">
    <property type="entry name" value="L domain-like"/>
    <property type="match status" value="1"/>
</dbReference>
<feature type="region of interest" description="Disordered" evidence="13">
    <location>
        <begin position="638"/>
        <end position="657"/>
    </location>
</feature>
<evidence type="ECO:0000256" key="3">
    <source>
        <dbReference type="ARBA" id="ARBA00009592"/>
    </source>
</evidence>
<evidence type="ECO:0000256" key="7">
    <source>
        <dbReference type="ARBA" id="ARBA00022729"/>
    </source>
</evidence>
<evidence type="ECO:0000313" key="16">
    <source>
        <dbReference type="Proteomes" id="UP001632038"/>
    </source>
</evidence>
<dbReference type="EMBL" id="JAVIJP010000027">
    <property type="protein sequence ID" value="KAL3635720.1"/>
    <property type="molecule type" value="Genomic_DNA"/>
</dbReference>
<evidence type="ECO:0000256" key="13">
    <source>
        <dbReference type="SAM" id="MobiDB-lite"/>
    </source>
</evidence>
<dbReference type="PRINTS" id="PR00019">
    <property type="entry name" value="LEURICHRPT"/>
</dbReference>
<dbReference type="Proteomes" id="UP001632038">
    <property type="component" value="Unassembled WGS sequence"/>
</dbReference>
<keyword evidence="9 14" id="KW-1133">Transmembrane helix</keyword>